<evidence type="ECO:0000259" key="1">
    <source>
        <dbReference type="Pfam" id="PF22289"/>
    </source>
</evidence>
<dbReference type="Proteomes" id="UP000761411">
    <property type="component" value="Unassembled WGS sequence"/>
</dbReference>
<dbReference type="EMBL" id="QTKX01000002">
    <property type="protein sequence ID" value="MBS8265418.1"/>
    <property type="molecule type" value="Genomic_DNA"/>
</dbReference>
<comment type="caution">
    <text evidence="2">The sequence shown here is derived from an EMBL/GenBank/DDBJ whole genome shotgun (WGS) entry which is preliminary data.</text>
</comment>
<proteinExistence type="predicted"/>
<accession>A0A944GWX9</accession>
<gene>
    <name evidence="2" type="ORF">DYI25_13400</name>
</gene>
<dbReference type="AlphaFoldDB" id="A0A944GWX9"/>
<feature type="domain" description="Dimethylamine monooxygenase subunit DmmA-like C-terminal" evidence="1">
    <location>
        <begin position="102"/>
        <end position="143"/>
    </location>
</feature>
<evidence type="ECO:0000313" key="2">
    <source>
        <dbReference type="EMBL" id="MBS8265418.1"/>
    </source>
</evidence>
<name>A0A944GWX9_9BACI</name>
<keyword evidence="3" id="KW-1185">Reference proteome</keyword>
<protein>
    <recommendedName>
        <fullName evidence="1">Dimethylamine monooxygenase subunit DmmA-like C-terminal domain-containing protein</fullName>
    </recommendedName>
</protein>
<dbReference type="NCBIfam" id="NF041259">
    <property type="entry name" value="mono_DmmA_fam"/>
    <property type="match status" value="1"/>
</dbReference>
<organism evidence="2 3">
    <name type="scientific">Mesobacillus boroniphilus</name>
    <dbReference type="NCBI Taxonomy" id="308892"/>
    <lineage>
        <taxon>Bacteria</taxon>
        <taxon>Bacillati</taxon>
        <taxon>Bacillota</taxon>
        <taxon>Bacilli</taxon>
        <taxon>Bacillales</taxon>
        <taxon>Bacillaceae</taxon>
        <taxon>Mesobacillus</taxon>
    </lineage>
</organism>
<dbReference type="RefSeq" id="WP_213369730.1">
    <property type="nucleotide sequence ID" value="NZ_QTKX01000002.1"/>
</dbReference>
<evidence type="ECO:0000313" key="3">
    <source>
        <dbReference type="Proteomes" id="UP000761411"/>
    </source>
</evidence>
<reference evidence="2 3" key="1">
    <citation type="journal article" date="2021" name="Microorganisms">
        <title>Bacterial Dimethylsulfoniopropionate Biosynthesis in the East China Sea.</title>
        <authorList>
            <person name="Liu J."/>
            <person name="Zhang Y."/>
            <person name="Liu J."/>
            <person name="Zhong H."/>
            <person name="Williams B.T."/>
            <person name="Zheng Y."/>
            <person name="Curson A.R.J."/>
            <person name="Sun C."/>
            <person name="Sun H."/>
            <person name="Song D."/>
            <person name="Wagner Mackenzie B."/>
            <person name="Bermejo Martinez A."/>
            <person name="Todd J.D."/>
            <person name="Zhang X.H."/>
        </authorList>
    </citation>
    <scope>NUCLEOTIDE SEQUENCE [LARGE SCALE GENOMIC DNA]</scope>
    <source>
        <strain evidence="2 3">ESS08</strain>
    </source>
</reference>
<dbReference type="Pfam" id="PF22289">
    <property type="entry name" value="DmmA-like_C"/>
    <property type="match status" value="1"/>
</dbReference>
<dbReference type="InterPro" id="IPR048037">
    <property type="entry name" value="DmmA-like_C"/>
</dbReference>
<sequence length="148" mass="17270">MFSYMEGKRKFLFCADSEGVRYLHILVRQAMDENVPFDFHILQEEREESFVNEWFSKQKMGTYLYISGTSDFVKRIQVRAMNAGFSEHDMQTFITGTIKKKLICCTCHGENEVLDSTHVVCVHCGQDLEVSDHYSRRLDAYLGYVTIK</sequence>